<dbReference type="Pfam" id="PF00781">
    <property type="entry name" value="DAGK_cat"/>
    <property type="match status" value="1"/>
</dbReference>
<evidence type="ECO:0000256" key="3">
    <source>
        <dbReference type="ARBA" id="ARBA00022679"/>
    </source>
</evidence>
<dbReference type="RefSeq" id="WP_015514616.1">
    <property type="nucleotide sequence ID" value="NZ_JAQDKA010000005.1"/>
</dbReference>
<keyword evidence="4" id="KW-0547">Nucleotide-binding</keyword>
<name>A0A3E2TQV6_9FIRM</name>
<evidence type="ECO:0000313" key="11">
    <source>
        <dbReference type="EMBL" id="RGC50447.1"/>
    </source>
</evidence>
<keyword evidence="6" id="KW-0067">ATP-binding</keyword>
<dbReference type="PROSITE" id="PS50146">
    <property type="entry name" value="DAGK"/>
    <property type="match status" value="1"/>
</dbReference>
<evidence type="ECO:0000259" key="9">
    <source>
        <dbReference type="PROSITE" id="PS50146"/>
    </source>
</evidence>
<dbReference type="EMBL" id="QVFD01000002">
    <property type="protein sequence ID" value="RGC50447.1"/>
    <property type="molecule type" value="Genomic_DNA"/>
</dbReference>
<evidence type="ECO:0000313" key="12">
    <source>
        <dbReference type="Proteomes" id="UP000260773"/>
    </source>
</evidence>
<dbReference type="PANTHER" id="PTHR12358:SF54">
    <property type="entry name" value="SPHINGOSINE KINASE RELATED PROTEIN"/>
    <property type="match status" value="1"/>
</dbReference>
<accession>A0A3E2TQV6</accession>
<keyword evidence="13" id="KW-1185">Reference proteome</keyword>
<keyword evidence="8" id="KW-1208">Phospholipid metabolism</keyword>
<evidence type="ECO:0000256" key="7">
    <source>
        <dbReference type="ARBA" id="ARBA00023209"/>
    </source>
</evidence>
<comment type="similarity">
    <text evidence="2">Belongs to the diacylglycerol/lipid kinase family.</text>
</comment>
<dbReference type="Pfam" id="PF19279">
    <property type="entry name" value="YegS_C"/>
    <property type="match status" value="1"/>
</dbReference>
<dbReference type="PANTHER" id="PTHR12358">
    <property type="entry name" value="SPHINGOSINE KINASE"/>
    <property type="match status" value="1"/>
</dbReference>
<dbReference type="GO" id="GO:0016301">
    <property type="term" value="F:kinase activity"/>
    <property type="evidence" value="ECO:0007669"/>
    <property type="project" value="UniProtKB-KW"/>
</dbReference>
<keyword evidence="7" id="KW-0594">Phospholipid biosynthesis</keyword>
<proteinExistence type="inferred from homology"/>
<feature type="domain" description="DAGKc" evidence="9">
    <location>
        <begin position="1"/>
        <end position="135"/>
    </location>
</feature>
<evidence type="ECO:0000256" key="1">
    <source>
        <dbReference type="ARBA" id="ARBA00001946"/>
    </source>
</evidence>
<evidence type="ECO:0000256" key="5">
    <source>
        <dbReference type="ARBA" id="ARBA00022777"/>
    </source>
</evidence>
<dbReference type="SUPFAM" id="SSF111331">
    <property type="entry name" value="NAD kinase/diacylglycerol kinase-like"/>
    <property type="match status" value="1"/>
</dbReference>
<evidence type="ECO:0000313" key="10">
    <source>
        <dbReference type="EMBL" id="RGB81022.1"/>
    </source>
</evidence>
<keyword evidence="7" id="KW-0444">Lipid biosynthesis</keyword>
<keyword evidence="7" id="KW-0443">Lipid metabolism</keyword>
<keyword evidence="3" id="KW-0808">Transferase</keyword>
<dbReference type="InterPro" id="IPR017438">
    <property type="entry name" value="ATP-NAD_kinase_N"/>
</dbReference>
<dbReference type="GO" id="GO:0005524">
    <property type="term" value="F:ATP binding"/>
    <property type="evidence" value="ECO:0007669"/>
    <property type="project" value="UniProtKB-KW"/>
</dbReference>
<evidence type="ECO:0000256" key="2">
    <source>
        <dbReference type="ARBA" id="ARBA00005983"/>
    </source>
</evidence>
<dbReference type="Gene3D" id="3.40.50.10330">
    <property type="entry name" value="Probable inorganic polyphosphate/atp-NAD kinase, domain 1"/>
    <property type="match status" value="1"/>
</dbReference>
<dbReference type="SMART" id="SM00046">
    <property type="entry name" value="DAGKc"/>
    <property type="match status" value="1"/>
</dbReference>
<comment type="caution">
    <text evidence="10">The sequence shown here is derived from an EMBL/GenBank/DDBJ whole genome shotgun (WGS) entry which is preliminary data.</text>
</comment>
<evidence type="ECO:0000256" key="4">
    <source>
        <dbReference type="ARBA" id="ARBA00022741"/>
    </source>
</evidence>
<dbReference type="Proteomes" id="UP000261231">
    <property type="component" value="Unassembled WGS sequence"/>
</dbReference>
<evidence type="ECO:0000313" key="13">
    <source>
        <dbReference type="Proteomes" id="UP000261231"/>
    </source>
</evidence>
<dbReference type="InterPro" id="IPR001206">
    <property type="entry name" value="Diacylglycerol_kinase_cat_dom"/>
</dbReference>
<dbReference type="InterPro" id="IPR045540">
    <property type="entry name" value="YegS/DAGK_C"/>
</dbReference>
<dbReference type="AlphaFoldDB" id="A0A3E2TQV6"/>
<gene>
    <name evidence="10" type="ORF">DW070_04295</name>
    <name evidence="11" type="ORF">DW747_03490</name>
</gene>
<dbReference type="InterPro" id="IPR005218">
    <property type="entry name" value="Diacylglycerol/lipid_kinase"/>
</dbReference>
<evidence type="ECO:0000256" key="8">
    <source>
        <dbReference type="ARBA" id="ARBA00023264"/>
    </source>
</evidence>
<reference evidence="12 13" key="1">
    <citation type="submission" date="2018-08" db="EMBL/GenBank/DDBJ databases">
        <title>A genome reference for cultivated species of the human gut microbiota.</title>
        <authorList>
            <person name="Zou Y."/>
            <person name="Xue W."/>
            <person name="Luo G."/>
        </authorList>
    </citation>
    <scope>NUCLEOTIDE SEQUENCE [LARGE SCALE GENOMIC DNA]</scope>
    <source>
        <strain evidence="10 12">AF45-17</strain>
        <strain evidence="11 13">AM28-39</strain>
    </source>
</reference>
<protein>
    <submittedName>
        <fullName evidence="10">Diacylglycerol kinase family lipid kinase</fullName>
    </submittedName>
</protein>
<dbReference type="OrthoDB" id="9786026at2"/>
<evidence type="ECO:0000256" key="6">
    <source>
        <dbReference type="ARBA" id="ARBA00022840"/>
    </source>
</evidence>
<dbReference type="Gene3D" id="2.60.200.40">
    <property type="match status" value="1"/>
</dbReference>
<keyword evidence="5 10" id="KW-0418">Kinase</keyword>
<organism evidence="10 12">
    <name type="scientific">Coprococcus catus</name>
    <dbReference type="NCBI Taxonomy" id="116085"/>
    <lineage>
        <taxon>Bacteria</taxon>
        <taxon>Bacillati</taxon>
        <taxon>Bacillota</taxon>
        <taxon>Clostridia</taxon>
        <taxon>Lachnospirales</taxon>
        <taxon>Lachnospiraceae</taxon>
        <taxon>Coprococcus</taxon>
    </lineage>
</organism>
<dbReference type="NCBIfam" id="TIGR00147">
    <property type="entry name" value="YegS/Rv2252/BmrU family lipid kinase"/>
    <property type="match status" value="1"/>
</dbReference>
<sequence length="313" mass="34376">MIYFIVNITARTGKSRAIWMEMKEILENRSIEYKAFQTRYAGHATDLARKISSLPEDRIYLITVGGDGTLNEVINGITDFSRIVLGILPIGSGNDFARGMGVSKDTLSNLEQMLDLIESASEGTAIDLGEVSCEALDTPKYFAISSGAGLDAIVCKKALHSRLKKFLNQLHLGKLTYLLLTIESLFSMTTCDADIIFNHGEAMHVSRMIFSAGMNLRAEGGGVPMAPDAVPDDGMLCLAMAHDVPKWLTFFLLPFLVAGKQKYISVFDCIPFKECTLHLSSPMTVHADGEYCGENTTITYKCLPGKLHFLKIS</sequence>
<dbReference type="InterPro" id="IPR050187">
    <property type="entry name" value="Lipid_Phosphate_FormReg"/>
</dbReference>
<dbReference type="EMBL" id="QVEP01000007">
    <property type="protein sequence ID" value="RGB81022.1"/>
    <property type="molecule type" value="Genomic_DNA"/>
</dbReference>
<dbReference type="Proteomes" id="UP000260773">
    <property type="component" value="Unassembled WGS sequence"/>
</dbReference>
<dbReference type="InterPro" id="IPR016064">
    <property type="entry name" value="NAD/diacylglycerol_kinase_sf"/>
</dbReference>
<dbReference type="GO" id="GO:0008654">
    <property type="term" value="P:phospholipid biosynthetic process"/>
    <property type="evidence" value="ECO:0007669"/>
    <property type="project" value="UniProtKB-KW"/>
</dbReference>
<comment type="cofactor">
    <cofactor evidence="1">
        <name>Mg(2+)</name>
        <dbReference type="ChEBI" id="CHEBI:18420"/>
    </cofactor>
</comment>